<dbReference type="AlphaFoldDB" id="A0AAX3BD66"/>
<dbReference type="RefSeq" id="WP_271435184.1">
    <property type="nucleotide sequence ID" value="NZ_CP073355.1"/>
</dbReference>
<accession>A0AAX3BD66</accession>
<gene>
    <name evidence="1" type="ORF">KDW03_11305</name>
</gene>
<reference evidence="1" key="2">
    <citation type="submission" date="2022-06" db="EMBL/GenBank/DDBJ databases">
        <title>Thermospira aquatica gen. nov., sp. nov.</title>
        <authorList>
            <person name="Ben Ali Gam Z."/>
            <person name="Labat M."/>
        </authorList>
    </citation>
    <scope>NUCLEOTIDE SEQUENCE</scope>
    <source>
        <strain evidence="1">F1F22</strain>
    </source>
</reference>
<dbReference type="EMBL" id="CP073355">
    <property type="protein sequence ID" value="URA10053.1"/>
    <property type="molecule type" value="Genomic_DNA"/>
</dbReference>
<dbReference type="KEGG" id="taqu:KDW03_11305"/>
<dbReference type="Proteomes" id="UP001056539">
    <property type="component" value="Chromosome"/>
</dbReference>
<sequence length="238" mass="27275">MRFVCAIGLLVTSFMWGGSVWNTPDTSLYTVRVEEGDIVLVVFSEKTVLKLKEEQKNTANENSTPVYGRGGVLNFYPEGEAVEQINKKNQRQYSLSQEKRLVLPARVVSREGKFFKLAGQFQSDIGGQTYHFLFEGEAMLRFLQANMTIPSSALYNLRFQLLQEDKTREPFFIDSDLLFKTNYTDIKTNLVVSNAQTNVVVETNQSSYELVLKGISEDKKKQLILQYLNRLVEMIVRE</sequence>
<name>A0AAX3BD66_9SPIR</name>
<organism evidence="1 2">
    <name type="scientific">Thermospira aquatica</name>
    <dbReference type="NCBI Taxonomy" id="2828656"/>
    <lineage>
        <taxon>Bacteria</taxon>
        <taxon>Pseudomonadati</taxon>
        <taxon>Spirochaetota</taxon>
        <taxon>Spirochaetia</taxon>
        <taxon>Brevinematales</taxon>
        <taxon>Thermospiraceae</taxon>
        <taxon>Thermospira</taxon>
    </lineage>
</organism>
<protein>
    <submittedName>
        <fullName evidence="1">Uncharacterized protein</fullName>
    </submittedName>
</protein>
<proteinExistence type="predicted"/>
<reference evidence="1" key="1">
    <citation type="submission" date="2021-04" db="EMBL/GenBank/DDBJ databases">
        <authorList>
            <person name="Postec A."/>
        </authorList>
    </citation>
    <scope>NUCLEOTIDE SEQUENCE</scope>
    <source>
        <strain evidence="1">F1F22</strain>
    </source>
</reference>
<evidence type="ECO:0000313" key="1">
    <source>
        <dbReference type="EMBL" id="URA10053.1"/>
    </source>
</evidence>
<keyword evidence="2" id="KW-1185">Reference proteome</keyword>
<evidence type="ECO:0000313" key="2">
    <source>
        <dbReference type="Proteomes" id="UP001056539"/>
    </source>
</evidence>